<dbReference type="STRING" id="1802207.A3D44_03495"/>
<comment type="caution">
    <text evidence="1">The sequence shown here is derived from an EMBL/GenBank/DDBJ whole genome shotgun (WGS) entry which is preliminary data.</text>
</comment>
<dbReference type="Gene3D" id="3.30.565.10">
    <property type="entry name" value="Histidine kinase-like ATPase, C-terminal domain"/>
    <property type="match status" value="1"/>
</dbReference>
<protein>
    <recommendedName>
        <fullName evidence="3">Histidine kinase/HSP90-like ATPase domain-containing protein</fullName>
    </recommendedName>
</protein>
<accession>A0A1G2I4P6</accession>
<dbReference type="SUPFAM" id="SSF55874">
    <property type="entry name" value="ATPase domain of HSP90 chaperone/DNA topoisomerase II/histidine kinase"/>
    <property type="match status" value="1"/>
</dbReference>
<dbReference type="InterPro" id="IPR036890">
    <property type="entry name" value="HATPase_C_sf"/>
</dbReference>
<evidence type="ECO:0000313" key="2">
    <source>
        <dbReference type="Proteomes" id="UP000178820"/>
    </source>
</evidence>
<evidence type="ECO:0000313" key="1">
    <source>
        <dbReference type="EMBL" id="OGZ69461.1"/>
    </source>
</evidence>
<organism evidence="1 2">
    <name type="scientific">Candidatus Staskawiczbacteria bacterium RIFCSPHIGHO2_02_FULL_42_22</name>
    <dbReference type="NCBI Taxonomy" id="1802207"/>
    <lineage>
        <taxon>Bacteria</taxon>
        <taxon>Candidatus Staskawicziibacteriota</taxon>
    </lineage>
</organism>
<dbReference type="AlphaFoldDB" id="A0A1G2I4P6"/>
<sequence length="286" mass="32270">MKNIVIPKTNNSSLIAQLGSFYNAFKNITFGEKVIIDASSLNWAHPLLILPISAYINETRSEINTDDCNGNIKSYLEMIKFPKGVNSISSFQKQIQKYKTYIPISVLHKESTVDRERLESLFSEKIYEILGNIPGAENAVFYPISELITNIFEHSKKEQGFIFGQFYPSKKYLDVCIVDCGRGFAKAYKEEQNLELSDQEAIIEAMKGNSIKKDKERGYGLRTSKNVICKALKGGGFILISGSSALVSTEQGERLVYLKDFYWQGTIIAYRIPKPNGPIDISPYIE</sequence>
<proteinExistence type="predicted"/>
<reference evidence="1 2" key="1">
    <citation type="journal article" date="2016" name="Nat. Commun.">
        <title>Thousands of microbial genomes shed light on interconnected biogeochemical processes in an aquifer system.</title>
        <authorList>
            <person name="Anantharaman K."/>
            <person name="Brown C.T."/>
            <person name="Hug L.A."/>
            <person name="Sharon I."/>
            <person name="Castelle C.J."/>
            <person name="Probst A.J."/>
            <person name="Thomas B.C."/>
            <person name="Singh A."/>
            <person name="Wilkins M.J."/>
            <person name="Karaoz U."/>
            <person name="Brodie E.L."/>
            <person name="Williams K.H."/>
            <person name="Hubbard S.S."/>
            <person name="Banfield J.F."/>
        </authorList>
    </citation>
    <scope>NUCLEOTIDE SEQUENCE [LARGE SCALE GENOMIC DNA]</scope>
</reference>
<name>A0A1G2I4P6_9BACT</name>
<gene>
    <name evidence="1" type="ORF">A3D44_03495</name>
</gene>
<evidence type="ECO:0008006" key="3">
    <source>
        <dbReference type="Google" id="ProtNLM"/>
    </source>
</evidence>
<dbReference type="Proteomes" id="UP000178820">
    <property type="component" value="Unassembled WGS sequence"/>
</dbReference>
<dbReference type="EMBL" id="MHOT01000010">
    <property type="protein sequence ID" value="OGZ69461.1"/>
    <property type="molecule type" value="Genomic_DNA"/>
</dbReference>